<keyword evidence="4" id="KW-1185">Reference proteome</keyword>
<reference evidence="3 4" key="1">
    <citation type="journal article" date="2022" name="Nat. Plants">
        <title>Genomes of leafy and leafless Platanthera orchids illuminate the evolution of mycoheterotrophy.</title>
        <authorList>
            <person name="Li M.H."/>
            <person name="Liu K.W."/>
            <person name="Li Z."/>
            <person name="Lu H.C."/>
            <person name="Ye Q.L."/>
            <person name="Zhang D."/>
            <person name="Wang J.Y."/>
            <person name="Li Y.F."/>
            <person name="Zhong Z.M."/>
            <person name="Liu X."/>
            <person name="Yu X."/>
            <person name="Liu D.K."/>
            <person name="Tu X.D."/>
            <person name="Liu B."/>
            <person name="Hao Y."/>
            <person name="Liao X.Y."/>
            <person name="Jiang Y.T."/>
            <person name="Sun W.H."/>
            <person name="Chen J."/>
            <person name="Chen Y.Q."/>
            <person name="Ai Y."/>
            <person name="Zhai J.W."/>
            <person name="Wu S.S."/>
            <person name="Zhou Z."/>
            <person name="Hsiao Y.Y."/>
            <person name="Wu W.L."/>
            <person name="Chen Y.Y."/>
            <person name="Lin Y.F."/>
            <person name="Hsu J.L."/>
            <person name="Li C.Y."/>
            <person name="Wang Z.W."/>
            <person name="Zhao X."/>
            <person name="Zhong W.Y."/>
            <person name="Ma X.K."/>
            <person name="Ma L."/>
            <person name="Huang J."/>
            <person name="Chen G.Z."/>
            <person name="Huang M.Z."/>
            <person name="Huang L."/>
            <person name="Peng D.H."/>
            <person name="Luo Y.B."/>
            <person name="Zou S.Q."/>
            <person name="Chen S.P."/>
            <person name="Lan S."/>
            <person name="Tsai W.C."/>
            <person name="Van de Peer Y."/>
            <person name="Liu Z.J."/>
        </authorList>
    </citation>
    <scope>NUCLEOTIDE SEQUENCE [LARGE SCALE GENOMIC DNA]</scope>
    <source>
        <strain evidence="3">Lor287</strain>
    </source>
</reference>
<dbReference type="PANTHER" id="PTHR22814:SF294">
    <property type="entry name" value="HEAVY METAL-ASSOCIATED ISOPRENYLATED PLANT PROTEIN 27"/>
    <property type="match status" value="1"/>
</dbReference>
<evidence type="ECO:0000259" key="2">
    <source>
        <dbReference type="PROSITE" id="PS50846"/>
    </source>
</evidence>
<dbReference type="AlphaFoldDB" id="A0AAP0AUN9"/>
<evidence type="ECO:0000256" key="1">
    <source>
        <dbReference type="ARBA" id="ARBA00022723"/>
    </source>
</evidence>
<dbReference type="Pfam" id="PF00403">
    <property type="entry name" value="HMA"/>
    <property type="match status" value="1"/>
</dbReference>
<comment type="caution">
    <text evidence="3">The sequence shown here is derived from an EMBL/GenBank/DDBJ whole genome shotgun (WGS) entry which is preliminary data.</text>
</comment>
<dbReference type="EMBL" id="JBBWWQ010000020">
    <property type="protein sequence ID" value="KAK8916085.1"/>
    <property type="molecule type" value="Genomic_DNA"/>
</dbReference>
<keyword evidence="1" id="KW-0479">Metal-binding</keyword>
<dbReference type="SUPFAM" id="SSF55008">
    <property type="entry name" value="HMA, heavy metal-associated domain"/>
    <property type="match status" value="1"/>
</dbReference>
<dbReference type="PROSITE" id="PS50846">
    <property type="entry name" value="HMA_2"/>
    <property type="match status" value="1"/>
</dbReference>
<proteinExistence type="predicted"/>
<name>A0AAP0AUN9_9ASPA</name>
<dbReference type="GO" id="GO:0046872">
    <property type="term" value="F:metal ion binding"/>
    <property type="evidence" value="ECO:0007669"/>
    <property type="project" value="UniProtKB-KW"/>
</dbReference>
<dbReference type="InterPro" id="IPR006121">
    <property type="entry name" value="HMA_dom"/>
</dbReference>
<evidence type="ECO:0000313" key="3">
    <source>
        <dbReference type="EMBL" id="KAK8916085.1"/>
    </source>
</evidence>
<protein>
    <submittedName>
        <fullName evidence="3">Heavy metal-associated isoprenylated plant protein 26</fullName>
    </submittedName>
</protein>
<sequence>MGVLSYISELCSDVSHSHGKTKKKKKQFQTVEIKIRMDCEGCERRARRSAEGMKGVTKAEVDPKKNKLTVEGFVDPKKVLKRVRRKTGKAAVLWPYVPYDTVYHPYAVGAYDKKAPPGYVRNVADDPGVARASSLEEKYVSAFSDENPNACAVM</sequence>
<dbReference type="Proteomes" id="UP001418222">
    <property type="component" value="Unassembled WGS sequence"/>
</dbReference>
<dbReference type="InterPro" id="IPR036163">
    <property type="entry name" value="HMA_dom_sf"/>
</dbReference>
<dbReference type="CDD" id="cd00371">
    <property type="entry name" value="HMA"/>
    <property type="match status" value="1"/>
</dbReference>
<dbReference type="PANTHER" id="PTHR22814">
    <property type="entry name" value="COPPER TRANSPORT PROTEIN ATOX1-RELATED"/>
    <property type="match status" value="1"/>
</dbReference>
<feature type="domain" description="HMA" evidence="2">
    <location>
        <begin position="28"/>
        <end position="91"/>
    </location>
</feature>
<accession>A0AAP0AUN9</accession>
<organism evidence="3 4">
    <name type="scientific">Platanthera zijinensis</name>
    <dbReference type="NCBI Taxonomy" id="2320716"/>
    <lineage>
        <taxon>Eukaryota</taxon>
        <taxon>Viridiplantae</taxon>
        <taxon>Streptophyta</taxon>
        <taxon>Embryophyta</taxon>
        <taxon>Tracheophyta</taxon>
        <taxon>Spermatophyta</taxon>
        <taxon>Magnoliopsida</taxon>
        <taxon>Liliopsida</taxon>
        <taxon>Asparagales</taxon>
        <taxon>Orchidaceae</taxon>
        <taxon>Orchidoideae</taxon>
        <taxon>Orchideae</taxon>
        <taxon>Orchidinae</taxon>
        <taxon>Platanthera</taxon>
    </lineage>
</organism>
<evidence type="ECO:0000313" key="4">
    <source>
        <dbReference type="Proteomes" id="UP001418222"/>
    </source>
</evidence>
<gene>
    <name evidence="3" type="primary">HIPP26</name>
    <name evidence="3" type="ORF">KSP39_PZI022861</name>
</gene>
<dbReference type="Gene3D" id="3.30.70.100">
    <property type="match status" value="1"/>
</dbReference>